<accession>A0AAX4KX45</accession>
<evidence type="ECO:0000313" key="1">
    <source>
        <dbReference type="EMBL" id="WWQ59459.1"/>
    </source>
</evidence>
<dbReference type="GeneID" id="89336720"/>
<sequence length="45" mass="5409">MKVVRQPCLIHLERNLTREERERKELDELISAKVIDSEFKEKLVS</sequence>
<proteinExistence type="predicted"/>
<reference evidence="1 2" key="1">
    <citation type="submission" date="2024-02" db="EMBL/GenBank/DDBJ databases">
        <title>STSV induces naive adaptation in Sulfolobus.</title>
        <authorList>
            <person name="Xiang X."/>
            <person name="Song M."/>
        </authorList>
    </citation>
    <scope>NUCLEOTIDE SEQUENCE [LARGE SCALE GENOMIC DNA]</scope>
    <source>
        <strain evidence="1 2">RT2</strain>
    </source>
</reference>
<protein>
    <recommendedName>
        <fullName evidence="3">Transposase</fullName>
    </recommendedName>
</protein>
<evidence type="ECO:0008006" key="3">
    <source>
        <dbReference type="Google" id="ProtNLM"/>
    </source>
</evidence>
<dbReference type="EMBL" id="CP146016">
    <property type="protein sequence ID" value="WWQ59459.1"/>
    <property type="molecule type" value="Genomic_DNA"/>
</dbReference>
<dbReference type="AlphaFoldDB" id="A0AAX4KX45"/>
<gene>
    <name evidence="1" type="ORF">V6M85_08090</name>
</gene>
<dbReference type="RefSeq" id="WP_338598627.1">
    <property type="nucleotide sequence ID" value="NZ_CP146016.1"/>
</dbReference>
<organism evidence="1 2">
    <name type="scientific">Sulfolobus tengchongensis</name>
    <dbReference type="NCBI Taxonomy" id="207809"/>
    <lineage>
        <taxon>Archaea</taxon>
        <taxon>Thermoproteota</taxon>
        <taxon>Thermoprotei</taxon>
        <taxon>Sulfolobales</taxon>
        <taxon>Sulfolobaceae</taxon>
        <taxon>Sulfolobus</taxon>
    </lineage>
</organism>
<dbReference type="Proteomes" id="UP001432202">
    <property type="component" value="Chromosome"/>
</dbReference>
<evidence type="ECO:0000313" key="2">
    <source>
        <dbReference type="Proteomes" id="UP001432202"/>
    </source>
</evidence>
<keyword evidence="2" id="KW-1185">Reference proteome</keyword>
<name>A0AAX4KX45_9CREN</name>